<evidence type="ECO:0000313" key="3">
    <source>
        <dbReference type="Proteomes" id="UP000001589"/>
    </source>
</evidence>
<accession>A2BVQ1</accession>
<dbReference type="AlphaFoldDB" id="A2BVQ1"/>
<keyword evidence="1" id="KW-1133">Transmembrane helix</keyword>
<dbReference type="eggNOG" id="ENOG5033VNK">
    <property type="taxonomic scope" value="Bacteria"/>
</dbReference>
<protein>
    <submittedName>
        <fullName evidence="2">Uncharacterized protein</fullName>
    </submittedName>
</protein>
<dbReference type="Proteomes" id="UP000001589">
    <property type="component" value="Chromosome"/>
</dbReference>
<organism evidence="2 3">
    <name type="scientific">Prochlorococcus marinus (strain MIT 9515)</name>
    <dbReference type="NCBI Taxonomy" id="167542"/>
    <lineage>
        <taxon>Bacteria</taxon>
        <taxon>Bacillati</taxon>
        <taxon>Cyanobacteriota</taxon>
        <taxon>Cyanophyceae</taxon>
        <taxon>Synechococcales</taxon>
        <taxon>Prochlorococcaceae</taxon>
        <taxon>Prochlorococcus</taxon>
    </lineage>
</organism>
<dbReference type="EMBL" id="CP000552">
    <property type="protein sequence ID" value="ABM71862.1"/>
    <property type="molecule type" value="Genomic_DNA"/>
</dbReference>
<dbReference type="RefSeq" id="WP_011819967.1">
    <property type="nucleotide sequence ID" value="NC_008817.1"/>
</dbReference>
<name>A2BVQ1_PROM5</name>
<evidence type="ECO:0000256" key="1">
    <source>
        <dbReference type="SAM" id="Phobius"/>
    </source>
</evidence>
<keyword evidence="1" id="KW-0472">Membrane</keyword>
<dbReference type="GeneID" id="60200555"/>
<feature type="transmembrane region" description="Helical" evidence="1">
    <location>
        <begin position="37"/>
        <end position="57"/>
    </location>
</feature>
<dbReference type="STRING" id="167542.P9515_06531"/>
<keyword evidence="1" id="KW-0812">Transmembrane</keyword>
<proteinExistence type="predicted"/>
<dbReference type="InterPro" id="IPR019664">
    <property type="entry name" value="Uncharacterised_Ycf51"/>
</dbReference>
<dbReference type="KEGG" id="pmc:P9515_06531"/>
<sequence>MSFYELLENTPKIFGFFGIFLFLGTLISFIFNFGFKFRITGATIFSLLLSLSSWAFIQSYTENIKIEGAKYVPIVYDNGFDLIVTKADNEFPEEAIEPTLKQLSANLKKGSRSGSTVKIKLRKLEKISNDVSKPVIIGEIEKIFTMN</sequence>
<dbReference type="Pfam" id="PF10726">
    <property type="entry name" value="DUF2518"/>
    <property type="match status" value="1"/>
</dbReference>
<feature type="transmembrane region" description="Helical" evidence="1">
    <location>
        <begin position="12"/>
        <end position="31"/>
    </location>
</feature>
<dbReference type="HOGENOM" id="CLU_116764_0_0_3"/>
<gene>
    <name evidence="2" type="ordered locus">P9515_06531</name>
</gene>
<dbReference type="OrthoDB" id="422772at2"/>
<reference evidence="2 3" key="1">
    <citation type="journal article" date="2007" name="PLoS Genet.">
        <title>Patterns and implications of gene gain and loss in the evolution of Prochlorococcus.</title>
        <authorList>
            <person name="Kettler G.C."/>
            <person name="Martiny A.C."/>
            <person name="Huang K."/>
            <person name="Zucker J."/>
            <person name="Coleman M.L."/>
            <person name="Rodrigue S."/>
            <person name="Chen F."/>
            <person name="Lapidus A."/>
            <person name="Ferriera S."/>
            <person name="Johnson J."/>
            <person name="Steglich C."/>
            <person name="Church G.M."/>
            <person name="Richardson P."/>
            <person name="Chisholm S.W."/>
        </authorList>
    </citation>
    <scope>NUCLEOTIDE SEQUENCE [LARGE SCALE GENOMIC DNA]</scope>
    <source>
        <strain evidence="2 3">MIT 9515</strain>
    </source>
</reference>
<evidence type="ECO:0000313" key="2">
    <source>
        <dbReference type="EMBL" id="ABM71862.1"/>
    </source>
</evidence>